<reference evidence="1 2" key="1">
    <citation type="journal article" date="2018" name="Science">
        <title>The opium poppy genome and morphinan production.</title>
        <authorList>
            <person name="Guo L."/>
            <person name="Winzer T."/>
            <person name="Yang X."/>
            <person name="Li Y."/>
            <person name="Ning Z."/>
            <person name="He Z."/>
            <person name="Teodor R."/>
            <person name="Lu Y."/>
            <person name="Bowser T.A."/>
            <person name="Graham I.A."/>
            <person name="Ye K."/>
        </authorList>
    </citation>
    <scope>NUCLEOTIDE SEQUENCE [LARGE SCALE GENOMIC DNA]</scope>
    <source>
        <strain evidence="2">cv. HN1</strain>
        <tissue evidence="1">Leaves</tissue>
    </source>
</reference>
<keyword evidence="2" id="KW-1185">Reference proteome</keyword>
<organism evidence="1 2">
    <name type="scientific">Papaver somniferum</name>
    <name type="common">Opium poppy</name>
    <dbReference type="NCBI Taxonomy" id="3469"/>
    <lineage>
        <taxon>Eukaryota</taxon>
        <taxon>Viridiplantae</taxon>
        <taxon>Streptophyta</taxon>
        <taxon>Embryophyta</taxon>
        <taxon>Tracheophyta</taxon>
        <taxon>Spermatophyta</taxon>
        <taxon>Magnoliopsida</taxon>
        <taxon>Ranunculales</taxon>
        <taxon>Papaveraceae</taxon>
        <taxon>Papaveroideae</taxon>
        <taxon>Papaver</taxon>
    </lineage>
</organism>
<dbReference type="Gramene" id="RZC73477">
    <property type="protein sequence ID" value="RZC73477"/>
    <property type="gene ID" value="C5167_048957"/>
</dbReference>
<dbReference type="AlphaFoldDB" id="A0A4Y7KKU4"/>
<accession>A0A4Y7KKU4</accession>
<name>A0A4Y7KKU4_PAPSO</name>
<evidence type="ECO:0000313" key="2">
    <source>
        <dbReference type="Proteomes" id="UP000316621"/>
    </source>
</evidence>
<sequence length="66" mass="7518">MEIAPVEKTLKLKKATIISLTSFDTLAKVLKDYLVALAPFNMKIRPHGASRRQSFKVHLCVLIPYY</sequence>
<proteinExistence type="predicted"/>
<dbReference type="EMBL" id="CM010722">
    <property type="protein sequence ID" value="RZC73477.1"/>
    <property type="molecule type" value="Genomic_DNA"/>
</dbReference>
<dbReference type="Proteomes" id="UP000316621">
    <property type="component" value="Chromosome 8"/>
</dbReference>
<evidence type="ECO:0000313" key="1">
    <source>
        <dbReference type="EMBL" id="RZC73477.1"/>
    </source>
</evidence>
<protein>
    <submittedName>
        <fullName evidence="1">Uncharacterized protein</fullName>
    </submittedName>
</protein>
<gene>
    <name evidence="1" type="ORF">C5167_048957</name>
</gene>